<name>A0A1R1XW16_9FUNG</name>
<evidence type="ECO:0000313" key="3">
    <source>
        <dbReference type="Proteomes" id="UP000187429"/>
    </source>
</evidence>
<keyword evidence="3" id="KW-1185">Reference proteome</keyword>
<gene>
    <name evidence="2" type="ORF">AYI69_g6870</name>
</gene>
<evidence type="ECO:0000256" key="1">
    <source>
        <dbReference type="SAM" id="MobiDB-lite"/>
    </source>
</evidence>
<sequence>MLSQSSLSKQTESNGYAKQLREMSMTDTDFRIDIGTITNKDKAHYSICTGKPLHGSHKILPRFPIRWASRNSEVNRPC</sequence>
<dbReference type="Proteomes" id="UP000187429">
    <property type="component" value="Unassembled WGS sequence"/>
</dbReference>
<protein>
    <submittedName>
        <fullName evidence="2">Uncharacterized protein</fullName>
    </submittedName>
</protein>
<evidence type="ECO:0000313" key="2">
    <source>
        <dbReference type="EMBL" id="OMJ18808.1"/>
    </source>
</evidence>
<feature type="region of interest" description="Disordered" evidence="1">
    <location>
        <begin position="1"/>
        <end position="20"/>
    </location>
</feature>
<dbReference type="EMBL" id="LSSM01003177">
    <property type="protein sequence ID" value="OMJ18808.1"/>
    <property type="molecule type" value="Genomic_DNA"/>
</dbReference>
<dbReference type="AlphaFoldDB" id="A0A1R1XW16"/>
<organism evidence="2 3">
    <name type="scientific">Smittium culicis</name>
    <dbReference type="NCBI Taxonomy" id="133412"/>
    <lineage>
        <taxon>Eukaryota</taxon>
        <taxon>Fungi</taxon>
        <taxon>Fungi incertae sedis</taxon>
        <taxon>Zoopagomycota</taxon>
        <taxon>Kickxellomycotina</taxon>
        <taxon>Harpellomycetes</taxon>
        <taxon>Harpellales</taxon>
        <taxon>Legeriomycetaceae</taxon>
        <taxon>Smittium</taxon>
    </lineage>
</organism>
<comment type="caution">
    <text evidence="2">The sequence shown here is derived from an EMBL/GenBank/DDBJ whole genome shotgun (WGS) entry which is preliminary data.</text>
</comment>
<feature type="compositionally biased region" description="Polar residues" evidence="1">
    <location>
        <begin position="1"/>
        <end position="16"/>
    </location>
</feature>
<accession>A0A1R1XW16</accession>
<proteinExistence type="predicted"/>
<reference evidence="3" key="1">
    <citation type="submission" date="2017-01" db="EMBL/GenBank/DDBJ databases">
        <authorList>
            <person name="Wang Y."/>
            <person name="White M."/>
            <person name="Kvist S."/>
            <person name="Moncalvo J.-M."/>
        </authorList>
    </citation>
    <scope>NUCLEOTIDE SEQUENCE [LARGE SCALE GENOMIC DNA]</scope>
    <source>
        <strain evidence="3">ID-206-W2</strain>
    </source>
</reference>